<dbReference type="Gene3D" id="3.40.50.2300">
    <property type="match status" value="1"/>
</dbReference>
<dbReference type="InterPro" id="IPR058031">
    <property type="entry name" value="AAA_lid_NorR"/>
</dbReference>
<dbReference type="SUPFAM" id="SSF46689">
    <property type="entry name" value="Homeodomain-like"/>
    <property type="match status" value="1"/>
</dbReference>
<evidence type="ECO:0000259" key="10">
    <source>
        <dbReference type="PROSITE" id="PS50110"/>
    </source>
</evidence>
<evidence type="ECO:0000256" key="5">
    <source>
        <dbReference type="ARBA" id="ARBA00023125"/>
    </source>
</evidence>
<reference evidence="11" key="1">
    <citation type="submission" date="2020-01" db="EMBL/GenBank/DDBJ databases">
        <authorList>
            <person name="Rat A."/>
        </authorList>
    </citation>
    <scope>NUCLEOTIDE SEQUENCE</scope>
    <source>
        <strain evidence="11">LMG 28251</strain>
    </source>
</reference>
<dbReference type="AlphaFoldDB" id="A0AAF1K7C0"/>
<dbReference type="InterPro" id="IPR003593">
    <property type="entry name" value="AAA+_ATPase"/>
</dbReference>
<evidence type="ECO:0000256" key="4">
    <source>
        <dbReference type="ARBA" id="ARBA00023015"/>
    </source>
</evidence>
<keyword evidence="3" id="KW-0902">Two-component regulatory system</keyword>
<keyword evidence="5" id="KW-0238">DNA-binding</keyword>
<evidence type="ECO:0000313" key="12">
    <source>
        <dbReference type="Proteomes" id="UP001196068"/>
    </source>
</evidence>
<evidence type="ECO:0000259" key="9">
    <source>
        <dbReference type="PROSITE" id="PS50045"/>
    </source>
</evidence>
<dbReference type="PANTHER" id="PTHR32071:SF21">
    <property type="entry name" value="TRANSCRIPTIONAL REGULATORY PROTEIN FLGR"/>
    <property type="match status" value="1"/>
</dbReference>
<dbReference type="FunFam" id="3.40.50.300:FF:000006">
    <property type="entry name" value="DNA-binding transcriptional regulator NtrC"/>
    <property type="match status" value="1"/>
</dbReference>
<protein>
    <submittedName>
        <fullName evidence="11">Sigma-54-dependent Fis family transcriptional regulator</fullName>
    </submittedName>
</protein>
<dbReference type="SUPFAM" id="SSF52172">
    <property type="entry name" value="CheY-like"/>
    <property type="match status" value="1"/>
</dbReference>
<dbReference type="SUPFAM" id="SSF52540">
    <property type="entry name" value="P-loop containing nucleoside triphosphate hydrolases"/>
    <property type="match status" value="1"/>
</dbReference>
<accession>A0AAF1K7C0</accession>
<dbReference type="InterPro" id="IPR002078">
    <property type="entry name" value="Sigma_54_int"/>
</dbReference>
<organism evidence="11 12">
    <name type="scientific">Plastoroseomonas arctica</name>
    <dbReference type="NCBI Taxonomy" id="1509237"/>
    <lineage>
        <taxon>Bacteria</taxon>
        <taxon>Pseudomonadati</taxon>
        <taxon>Pseudomonadota</taxon>
        <taxon>Alphaproteobacteria</taxon>
        <taxon>Acetobacterales</taxon>
        <taxon>Acetobacteraceae</taxon>
        <taxon>Plastoroseomonas</taxon>
    </lineage>
</organism>
<feature type="domain" description="Sigma-54 factor interaction" evidence="9">
    <location>
        <begin position="120"/>
        <end position="349"/>
    </location>
</feature>
<dbReference type="InterPro" id="IPR025662">
    <property type="entry name" value="Sigma_54_int_dom_ATP-bd_1"/>
</dbReference>
<dbReference type="Pfam" id="PF00158">
    <property type="entry name" value="Sigma54_activat"/>
    <property type="match status" value="1"/>
</dbReference>
<evidence type="ECO:0000256" key="8">
    <source>
        <dbReference type="PROSITE-ProRule" id="PRU00169"/>
    </source>
</evidence>
<dbReference type="Pfam" id="PF02954">
    <property type="entry name" value="HTH_8"/>
    <property type="match status" value="1"/>
</dbReference>
<dbReference type="InterPro" id="IPR025943">
    <property type="entry name" value="Sigma_54_int_dom_ATP-bd_2"/>
</dbReference>
<dbReference type="Pfam" id="PF25601">
    <property type="entry name" value="AAA_lid_14"/>
    <property type="match status" value="1"/>
</dbReference>
<dbReference type="PROSITE" id="PS00676">
    <property type="entry name" value="SIGMA54_INTERACT_2"/>
    <property type="match status" value="1"/>
</dbReference>
<keyword evidence="1" id="KW-0547">Nucleotide-binding</keyword>
<keyword evidence="7" id="KW-0804">Transcription</keyword>
<keyword evidence="2" id="KW-0067">ATP-binding</keyword>
<evidence type="ECO:0000313" key="11">
    <source>
        <dbReference type="EMBL" id="MBR0657605.1"/>
    </source>
</evidence>
<dbReference type="GO" id="GO:0006355">
    <property type="term" value="P:regulation of DNA-templated transcription"/>
    <property type="evidence" value="ECO:0007669"/>
    <property type="project" value="InterPro"/>
</dbReference>
<dbReference type="GO" id="GO:0000160">
    <property type="term" value="P:phosphorelay signal transduction system"/>
    <property type="evidence" value="ECO:0007669"/>
    <property type="project" value="UniProtKB-KW"/>
</dbReference>
<dbReference type="InterPro" id="IPR027417">
    <property type="entry name" value="P-loop_NTPase"/>
</dbReference>
<dbReference type="GO" id="GO:0043565">
    <property type="term" value="F:sequence-specific DNA binding"/>
    <property type="evidence" value="ECO:0007669"/>
    <property type="project" value="InterPro"/>
</dbReference>
<dbReference type="PROSITE" id="PS00675">
    <property type="entry name" value="SIGMA54_INTERACT_1"/>
    <property type="match status" value="1"/>
</dbReference>
<gene>
    <name evidence="11" type="ORF">GXW79_21195</name>
</gene>
<dbReference type="RefSeq" id="WP_211876464.1">
    <property type="nucleotide sequence ID" value="NZ_JAAEDH010000047.1"/>
</dbReference>
<dbReference type="Gene3D" id="1.10.10.60">
    <property type="entry name" value="Homeodomain-like"/>
    <property type="match status" value="1"/>
</dbReference>
<dbReference type="Proteomes" id="UP001196068">
    <property type="component" value="Unassembled WGS sequence"/>
</dbReference>
<feature type="modified residue" description="4-aspartylphosphate" evidence="8">
    <location>
        <position position="52"/>
    </location>
</feature>
<dbReference type="PRINTS" id="PR01590">
    <property type="entry name" value="HTHFIS"/>
</dbReference>
<name>A0AAF1K7C0_9PROT</name>
<dbReference type="Gene3D" id="3.40.50.300">
    <property type="entry name" value="P-loop containing nucleotide triphosphate hydrolases"/>
    <property type="match status" value="1"/>
</dbReference>
<keyword evidence="6" id="KW-0010">Activator</keyword>
<keyword evidence="4" id="KW-0805">Transcription regulation</keyword>
<dbReference type="EMBL" id="JAAEDH010000047">
    <property type="protein sequence ID" value="MBR0657605.1"/>
    <property type="molecule type" value="Genomic_DNA"/>
</dbReference>
<evidence type="ECO:0000256" key="6">
    <source>
        <dbReference type="ARBA" id="ARBA00023159"/>
    </source>
</evidence>
<reference evidence="11" key="2">
    <citation type="journal article" date="2021" name="Syst. Appl. Microbiol.">
        <title>Roseomonas hellenica sp. nov., isolated from roots of wild-growing Alkanna tinctoria.</title>
        <authorList>
            <person name="Rat A."/>
            <person name="Naranjo H.D."/>
            <person name="Lebbe L."/>
            <person name="Cnockaert M."/>
            <person name="Krigas N."/>
            <person name="Grigoriadou K."/>
            <person name="Maloupa E."/>
            <person name="Willems A."/>
        </authorList>
    </citation>
    <scope>NUCLEOTIDE SEQUENCE</scope>
    <source>
        <strain evidence="11">LMG 28251</strain>
    </source>
</reference>
<evidence type="ECO:0000256" key="7">
    <source>
        <dbReference type="ARBA" id="ARBA00023163"/>
    </source>
</evidence>
<dbReference type="GO" id="GO:0005524">
    <property type="term" value="F:ATP binding"/>
    <property type="evidence" value="ECO:0007669"/>
    <property type="project" value="UniProtKB-KW"/>
</dbReference>
<evidence type="ECO:0000256" key="3">
    <source>
        <dbReference type="ARBA" id="ARBA00023012"/>
    </source>
</evidence>
<dbReference type="Gene3D" id="1.10.8.60">
    <property type="match status" value="1"/>
</dbReference>
<dbReference type="InterPro" id="IPR002197">
    <property type="entry name" value="HTH_Fis"/>
</dbReference>
<keyword evidence="12" id="KW-1185">Reference proteome</keyword>
<dbReference type="InterPro" id="IPR011006">
    <property type="entry name" value="CheY-like_superfamily"/>
</dbReference>
<dbReference type="InterPro" id="IPR009057">
    <property type="entry name" value="Homeodomain-like_sf"/>
</dbReference>
<keyword evidence="8" id="KW-0597">Phosphoprotein</keyword>
<dbReference type="InterPro" id="IPR001789">
    <property type="entry name" value="Sig_transdc_resp-reg_receiver"/>
</dbReference>
<feature type="domain" description="Response regulatory" evidence="10">
    <location>
        <begin position="3"/>
        <end position="114"/>
    </location>
</feature>
<comment type="caution">
    <text evidence="11">The sequence shown here is derived from an EMBL/GenBank/DDBJ whole genome shotgun (WGS) entry which is preliminary data.</text>
</comment>
<proteinExistence type="predicted"/>
<dbReference type="PROSITE" id="PS50110">
    <property type="entry name" value="RESPONSE_REGULATORY"/>
    <property type="match status" value="1"/>
</dbReference>
<dbReference type="PANTHER" id="PTHR32071">
    <property type="entry name" value="TRANSCRIPTIONAL REGULATORY PROTEIN"/>
    <property type="match status" value="1"/>
</dbReference>
<evidence type="ECO:0000256" key="1">
    <source>
        <dbReference type="ARBA" id="ARBA00022741"/>
    </source>
</evidence>
<sequence>MARLLIIGSLEAELGQAARIAIARGARLGSAEGVTDGLSRLRAEGADLILCDVLFDIAWLLQAMLAERIHCPLVACGRTSDAEAAVRAIRAGARDFLPLPAEPDLIAAMLEAASAEPEAPIHRDAAMVALMERATTLARADASLLITGESGTGKEVLARHIHAASRRSRGAFVALNCAALPETLLESELFGHEKGAFSGAVAMRRGKFEQAEGGTLLLDEIGEMDPRLQAKILRAIQEREIDRLGGAGPVRIDVRILAATNRDLAREVAAGRFREDLYFRLNVVSLRIPPLRERGGDILPLAEHFCERYARANGLPPRDFTPAARDLLLAHAWPGNVRELENAIHRAVLLAEGDVIGEGAIELSAMEPRAAAPAPAAATATITPRPTQKPVTALVGRRMEDVERELIIETLSHCLGNRTRAAELLGISIRTLRNKLQEYRAHGVAVPPAPGTVMPEHLPAF</sequence>
<dbReference type="SMART" id="SM00382">
    <property type="entry name" value="AAA"/>
    <property type="match status" value="1"/>
</dbReference>
<dbReference type="InterPro" id="IPR025944">
    <property type="entry name" value="Sigma_54_int_dom_CS"/>
</dbReference>
<dbReference type="PROSITE" id="PS50045">
    <property type="entry name" value="SIGMA54_INTERACT_4"/>
    <property type="match status" value="1"/>
</dbReference>
<evidence type="ECO:0000256" key="2">
    <source>
        <dbReference type="ARBA" id="ARBA00022840"/>
    </source>
</evidence>
<dbReference type="PROSITE" id="PS00688">
    <property type="entry name" value="SIGMA54_INTERACT_3"/>
    <property type="match status" value="1"/>
</dbReference>
<dbReference type="CDD" id="cd00009">
    <property type="entry name" value="AAA"/>
    <property type="match status" value="1"/>
</dbReference>